<evidence type="ECO:0000256" key="1">
    <source>
        <dbReference type="SAM" id="MobiDB-lite"/>
    </source>
</evidence>
<dbReference type="AlphaFoldDB" id="A0A2H3JIB4"/>
<reference evidence="2 3" key="1">
    <citation type="journal article" date="2012" name="Science">
        <title>The Paleozoic origin of enzymatic lignin decomposition reconstructed from 31 fungal genomes.</title>
        <authorList>
            <person name="Floudas D."/>
            <person name="Binder M."/>
            <person name="Riley R."/>
            <person name="Barry K."/>
            <person name="Blanchette R.A."/>
            <person name="Henrissat B."/>
            <person name="Martinez A.T."/>
            <person name="Otillar R."/>
            <person name="Spatafora J.W."/>
            <person name="Yadav J.S."/>
            <person name="Aerts A."/>
            <person name="Benoit I."/>
            <person name="Boyd A."/>
            <person name="Carlson A."/>
            <person name="Copeland A."/>
            <person name="Coutinho P.M."/>
            <person name="de Vries R.P."/>
            <person name="Ferreira P."/>
            <person name="Findley K."/>
            <person name="Foster B."/>
            <person name="Gaskell J."/>
            <person name="Glotzer D."/>
            <person name="Gorecki P."/>
            <person name="Heitman J."/>
            <person name="Hesse C."/>
            <person name="Hori C."/>
            <person name="Igarashi K."/>
            <person name="Jurgens J.A."/>
            <person name="Kallen N."/>
            <person name="Kersten P."/>
            <person name="Kohler A."/>
            <person name="Kuees U."/>
            <person name="Kumar T.K.A."/>
            <person name="Kuo A."/>
            <person name="LaButti K."/>
            <person name="Larrondo L.F."/>
            <person name="Lindquist E."/>
            <person name="Ling A."/>
            <person name="Lombard V."/>
            <person name="Lucas S."/>
            <person name="Lundell T."/>
            <person name="Martin R."/>
            <person name="McLaughlin D.J."/>
            <person name="Morgenstern I."/>
            <person name="Morin E."/>
            <person name="Murat C."/>
            <person name="Nagy L.G."/>
            <person name="Nolan M."/>
            <person name="Ohm R.A."/>
            <person name="Patyshakuliyeva A."/>
            <person name="Rokas A."/>
            <person name="Ruiz-Duenas F.J."/>
            <person name="Sabat G."/>
            <person name="Salamov A."/>
            <person name="Samejima M."/>
            <person name="Schmutz J."/>
            <person name="Slot J.C."/>
            <person name="St John F."/>
            <person name="Stenlid J."/>
            <person name="Sun H."/>
            <person name="Sun S."/>
            <person name="Syed K."/>
            <person name="Tsang A."/>
            <person name="Wiebenga A."/>
            <person name="Young D."/>
            <person name="Pisabarro A."/>
            <person name="Eastwood D.C."/>
            <person name="Martin F."/>
            <person name="Cullen D."/>
            <person name="Grigoriev I.V."/>
            <person name="Hibbett D.S."/>
        </authorList>
    </citation>
    <scope>NUCLEOTIDE SEQUENCE [LARGE SCALE GENOMIC DNA]</scope>
    <source>
        <strain evidence="2 3">MD-104</strain>
    </source>
</reference>
<evidence type="ECO:0000313" key="3">
    <source>
        <dbReference type="Proteomes" id="UP000218811"/>
    </source>
</evidence>
<feature type="region of interest" description="Disordered" evidence="1">
    <location>
        <begin position="1"/>
        <end position="50"/>
    </location>
</feature>
<dbReference type="STRING" id="742152.A0A2H3JIB4"/>
<dbReference type="EMBL" id="KB468124">
    <property type="protein sequence ID" value="PCH41940.1"/>
    <property type="molecule type" value="Genomic_DNA"/>
</dbReference>
<dbReference type="OMA" id="HTMNALY"/>
<keyword evidence="3" id="KW-1185">Reference proteome</keyword>
<feature type="region of interest" description="Disordered" evidence="1">
    <location>
        <begin position="263"/>
        <end position="289"/>
    </location>
</feature>
<feature type="compositionally biased region" description="Basic and acidic residues" evidence="1">
    <location>
        <begin position="278"/>
        <end position="289"/>
    </location>
</feature>
<dbReference type="Proteomes" id="UP000218811">
    <property type="component" value="Unassembled WGS sequence"/>
</dbReference>
<sequence>MHPRSGDLLPSIESSAVVHAARAPHIAPTSGKDGKEPGIEPQLDPQDPNEISDQEWEIRTGRAIYILQQTLPEFFQRGLVSSLELPSLKTPEGQLRNGSGNGNGKSDVESIYSPTIRLAYEPPVELPPPFPRTLHVDGISLYMASSSFIRHTLNALYTDLHVELRRVRVHGSRPSSGMYEGAGPLQTQSARKQRSIREKSLFLGLAVSGVARVSGARGGWEVNSTYHFSPLTGLVQLHTVDSIEPAPHQAVFDALRAALEKLGLAGGPPRESPGAARTQERREGGASVS</sequence>
<evidence type="ECO:0000313" key="2">
    <source>
        <dbReference type="EMBL" id="PCH41940.1"/>
    </source>
</evidence>
<dbReference type="OrthoDB" id="1099063at2759"/>
<proteinExistence type="predicted"/>
<organism evidence="2 3">
    <name type="scientific">Wolfiporia cocos (strain MD-104)</name>
    <name type="common">Brown rot fungus</name>
    <dbReference type="NCBI Taxonomy" id="742152"/>
    <lineage>
        <taxon>Eukaryota</taxon>
        <taxon>Fungi</taxon>
        <taxon>Dikarya</taxon>
        <taxon>Basidiomycota</taxon>
        <taxon>Agaricomycotina</taxon>
        <taxon>Agaricomycetes</taxon>
        <taxon>Polyporales</taxon>
        <taxon>Phaeolaceae</taxon>
        <taxon>Wolfiporia</taxon>
    </lineage>
</organism>
<gene>
    <name evidence="2" type="ORF">WOLCODRAFT_71796</name>
</gene>
<protein>
    <submittedName>
        <fullName evidence="2">Uncharacterized protein</fullName>
    </submittedName>
</protein>
<name>A0A2H3JIB4_WOLCO</name>
<accession>A0A2H3JIB4</accession>